<dbReference type="NCBIfam" id="NF011984">
    <property type="entry name" value="PRK15446.1-5"/>
    <property type="match status" value="1"/>
</dbReference>
<dbReference type="InterPro" id="IPR012696">
    <property type="entry name" value="PhnM"/>
</dbReference>
<reference evidence="2" key="1">
    <citation type="submission" date="2020-08" db="EMBL/GenBank/DDBJ databases">
        <title>Genomic Encyclopedia of Type Strains, Phase IV (KMG-IV): sequencing the most valuable type-strain genomes for metagenomic binning, comparative biology and taxonomic classification.</title>
        <authorList>
            <person name="Goeker M."/>
        </authorList>
    </citation>
    <scope>NUCLEOTIDE SEQUENCE [LARGE SCALE GENOMIC DNA]</scope>
    <source>
        <strain evidence="2">DSM 105040</strain>
    </source>
</reference>
<proteinExistence type="predicted"/>
<protein>
    <submittedName>
        <fullName evidence="2">Alpha-D-ribose 1-methylphosphonate 5-triphosphate diphosphatase</fullName>
        <ecNumber evidence="2">3.6.1.63</ecNumber>
    </submittedName>
</protein>
<evidence type="ECO:0000313" key="3">
    <source>
        <dbReference type="Proteomes" id="UP000585681"/>
    </source>
</evidence>
<dbReference type="EMBL" id="JACIEQ010000004">
    <property type="protein sequence ID" value="MBB4023177.1"/>
    <property type="molecule type" value="Genomic_DNA"/>
</dbReference>
<organism evidence="2 3">
    <name type="scientific">Actibacterium naphthalenivorans</name>
    <dbReference type="NCBI Taxonomy" id="1614693"/>
    <lineage>
        <taxon>Bacteria</taxon>
        <taxon>Pseudomonadati</taxon>
        <taxon>Pseudomonadota</taxon>
        <taxon>Alphaproteobacteria</taxon>
        <taxon>Rhodobacterales</taxon>
        <taxon>Roseobacteraceae</taxon>
        <taxon>Actibacterium</taxon>
    </lineage>
</organism>
<dbReference type="InterPro" id="IPR051781">
    <property type="entry name" value="Metallo-dep_Hydrolase"/>
</dbReference>
<evidence type="ECO:0000259" key="1">
    <source>
        <dbReference type="Pfam" id="PF07969"/>
    </source>
</evidence>
<evidence type="ECO:0000313" key="2">
    <source>
        <dbReference type="EMBL" id="MBB4023177.1"/>
    </source>
</evidence>
<accession>A0A840CME9</accession>
<feature type="domain" description="Amidohydrolase 3" evidence="1">
    <location>
        <begin position="195"/>
        <end position="362"/>
    </location>
</feature>
<gene>
    <name evidence="2" type="ORF">GGR17_002999</name>
</gene>
<dbReference type="GO" id="GO:0019700">
    <property type="term" value="P:organic phosphonate catabolic process"/>
    <property type="evidence" value="ECO:0007669"/>
    <property type="project" value="InterPro"/>
</dbReference>
<dbReference type="Pfam" id="PF07969">
    <property type="entry name" value="Amidohydro_3"/>
    <property type="match status" value="1"/>
</dbReference>
<dbReference type="SUPFAM" id="SSF51556">
    <property type="entry name" value="Metallo-dependent hydrolases"/>
    <property type="match status" value="1"/>
</dbReference>
<keyword evidence="3" id="KW-1185">Reference proteome</keyword>
<keyword evidence="2" id="KW-0378">Hydrolase</keyword>
<dbReference type="GO" id="GO:0016810">
    <property type="term" value="F:hydrolase activity, acting on carbon-nitrogen (but not peptide) bonds"/>
    <property type="evidence" value="ECO:0007669"/>
    <property type="project" value="InterPro"/>
</dbReference>
<dbReference type="EC" id="3.6.1.63" evidence="2"/>
<sequence length="384" mass="41586">MFDHISPASFRLTNARIVTGDRVLQGSVSVEQGLIAELREGPADGIDCGGAYLTPGVVDIHTDHVETHVFPRASVMWDFLNALMAHDMVVIGAGTTTVFDSLSVGASMKRPERREILGPLVEALEQGVARGLFRAEHFLHMRCEISDPDTMALVDANIGRPITRLASVMDHTPGDRQSLDVDHWTERMAREMKLGTEEMAERREELFARSARVGAQVRAHVVAAAAARRLPLMTHDDRTLAHVEQSHAEGIAVSEFPCTVEAAERARALGQIIVAGAPNYLRGGSQSGNVAVAELMAAGLVDVLASDYVPRSPIDAAFAIAEDPALPQDLPQMIAMVSRAPARLAGLTDRGEIAPGQRADLLRIHRRDGRNHIAAVWRGGQRVL</sequence>
<dbReference type="PIRSF" id="PIRSF038971">
    <property type="entry name" value="PhnM"/>
    <property type="match status" value="1"/>
</dbReference>
<dbReference type="PANTHER" id="PTHR43135:SF3">
    <property type="entry name" value="ALPHA-D-RIBOSE 1-METHYLPHOSPHONATE 5-TRIPHOSPHATE DIPHOSPHATASE"/>
    <property type="match status" value="1"/>
</dbReference>
<dbReference type="Gene3D" id="3.20.20.140">
    <property type="entry name" value="Metal-dependent hydrolases"/>
    <property type="match status" value="1"/>
</dbReference>
<comment type="caution">
    <text evidence="2">The sequence shown here is derived from an EMBL/GenBank/DDBJ whole genome shotgun (WGS) entry which is preliminary data.</text>
</comment>
<dbReference type="NCBIfam" id="NF011990">
    <property type="entry name" value="PRK15446.2-6"/>
    <property type="match status" value="1"/>
</dbReference>
<dbReference type="RefSeq" id="WP_054539211.1">
    <property type="nucleotide sequence ID" value="NZ_JACIEQ010000004.1"/>
</dbReference>
<dbReference type="AlphaFoldDB" id="A0A840CME9"/>
<dbReference type="SUPFAM" id="SSF51338">
    <property type="entry name" value="Composite domain of metallo-dependent hydrolases"/>
    <property type="match status" value="1"/>
</dbReference>
<name>A0A840CME9_9RHOB</name>
<dbReference type="NCBIfam" id="TIGR02318">
    <property type="entry name" value="phosphono_phnM"/>
    <property type="match status" value="1"/>
</dbReference>
<dbReference type="Proteomes" id="UP000585681">
    <property type="component" value="Unassembled WGS sequence"/>
</dbReference>
<dbReference type="PANTHER" id="PTHR43135">
    <property type="entry name" value="ALPHA-D-RIBOSE 1-METHYLPHOSPHONATE 5-TRIPHOSPHATE DIPHOSPHATASE"/>
    <property type="match status" value="1"/>
</dbReference>
<dbReference type="InterPro" id="IPR013108">
    <property type="entry name" value="Amidohydro_3"/>
</dbReference>
<dbReference type="InterPro" id="IPR032466">
    <property type="entry name" value="Metal_Hydrolase"/>
</dbReference>
<dbReference type="InterPro" id="IPR011059">
    <property type="entry name" value="Metal-dep_hydrolase_composite"/>
</dbReference>